<dbReference type="InterPro" id="IPR001453">
    <property type="entry name" value="MoaB/Mog_dom"/>
</dbReference>
<dbReference type="NCBIfam" id="TIGR00177">
    <property type="entry name" value="molyb_syn"/>
    <property type="match status" value="1"/>
</dbReference>
<name>A0AAU7D6P8_9BACT</name>
<accession>A0AAU7CZB3</accession>
<dbReference type="GO" id="GO:0061598">
    <property type="term" value="F:molybdopterin adenylyltransferase activity"/>
    <property type="evidence" value="ECO:0007669"/>
    <property type="project" value="UniProtKB-EC"/>
</dbReference>
<dbReference type="KEGG" id="epl:P4G45_00590"/>
<dbReference type="PANTHER" id="PTHR43764:SF1">
    <property type="entry name" value="MOLYBDOPTERIN MOLYBDOTRANSFERASE"/>
    <property type="match status" value="1"/>
</dbReference>
<comment type="function">
    <text evidence="6">Catalyzes the adenylation of molybdopterin as part of the biosynthesis of the molybdenum-cofactor.</text>
</comment>
<dbReference type="InterPro" id="IPR036425">
    <property type="entry name" value="MoaB/Mog-like_dom_sf"/>
</dbReference>
<comment type="pathway">
    <text evidence="1">Cofactor biosynthesis; molybdopterin biosynthesis.</text>
</comment>
<dbReference type="Pfam" id="PF00994">
    <property type="entry name" value="MoCF_biosynth"/>
    <property type="match status" value="1"/>
</dbReference>
<dbReference type="EC" id="2.7.7.75" evidence="2"/>
<reference evidence="9" key="1">
    <citation type="submission" date="2023-03" db="EMBL/GenBank/DDBJ databases">
        <title>Edaphobacter sp.</title>
        <authorList>
            <person name="Huber K.J."/>
            <person name="Papendorf J."/>
            <person name="Pilke C."/>
            <person name="Bunk B."/>
            <person name="Sproeer C."/>
            <person name="Pester M."/>
        </authorList>
    </citation>
    <scope>NUCLEOTIDE SEQUENCE</scope>
    <source>
        <strain evidence="8">DSM 109919</strain>
        <strain evidence="9">DSM 109920</strain>
    </source>
</reference>
<dbReference type="AlphaFoldDB" id="A0AAU7D6P8"/>
<feature type="domain" description="MoaB/Mog" evidence="7">
    <location>
        <begin position="12"/>
        <end position="154"/>
    </location>
</feature>
<dbReference type="SUPFAM" id="SSF53218">
    <property type="entry name" value="Molybdenum cofactor biosynthesis proteins"/>
    <property type="match status" value="1"/>
</dbReference>
<evidence type="ECO:0000259" key="7">
    <source>
        <dbReference type="SMART" id="SM00852"/>
    </source>
</evidence>
<evidence type="ECO:0000256" key="4">
    <source>
        <dbReference type="ARBA" id="ARBA00023150"/>
    </source>
</evidence>
<protein>
    <recommendedName>
        <fullName evidence="3">Molybdopterin adenylyltransferase</fullName>
        <ecNumber evidence="2">2.7.7.75</ecNumber>
    </recommendedName>
</protein>
<keyword evidence="4" id="KW-0501">Molybdenum cofactor biosynthesis</keyword>
<dbReference type="CDD" id="cd00886">
    <property type="entry name" value="MogA_MoaB"/>
    <property type="match status" value="1"/>
</dbReference>
<dbReference type="GO" id="GO:0006777">
    <property type="term" value="P:Mo-molybdopterin cofactor biosynthetic process"/>
    <property type="evidence" value="ECO:0007669"/>
    <property type="project" value="UniProtKB-KW"/>
</dbReference>
<evidence type="ECO:0000313" key="8">
    <source>
        <dbReference type="EMBL" id="XBH10250.1"/>
    </source>
</evidence>
<comment type="catalytic activity">
    <reaction evidence="5">
        <text>molybdopterin + ATP + H(+) = adenylyl-molybdopterin + diphosphate</text>
        <dbReference type="Rhea" id="RHEA:31331"/>
        <dbReference type="ChEBI" id="CHEBI:15378"/>
        <dbReference type="ChEBI" id="CHEBI:30616"/>
        <dbReference type="ChEBI" id="CHEBI:33019"/>
        <dbReference type="ChEBI" id="CHEBI:58698"/>
        <dbReference type="ChEBI" id="CHEBI:62727"/>
        <dbReference type="EC" id="2.7.7.75"/>
    </reaction>
</comment>
<evidence type="ECO:0000256" key="3">
    <source>
        <dbReference type="ARBA" id="ARBA00013491"/>
    </source>
</evidence>
<sequence length="170" mass="17769">MNQRFSADTRAVVITVSDRCSKGEQTDVSGPAVARMLKTAGLEGVLLRILPDDIDAIITALRHYARNAQLIVTTGGTGLAPRDVTPDATRLVCERIVDGLAERMRAEGLQHTPFAALSRAVCGVTGETLVVNLPGSPAGAESSLRAVLPLLPHALDLLAGKTEHSGLNAG</sequence>
<organism evidence="9">
    <name type="scientific">Edaphobacter paludis</name>
    <dbReference type="NCBI Taxonomy" id="3035702"/>
    <lineage>
        <taxon>Bacteria</taxon>
        <taxon>Pseudomonadati</taxon>
        <taxon>Acidobacteriota</taxon>
        <taxon>Terriglobia</taxon>
        <taxon>Terriglobales</taxon>
        <taxon>Acidobacteriaceae</taxon>
        <taxon>Edaphobacter</taxon>
    </lineage>
</organism>
<dbReference type="PROSITE" id="PS01078">
    <property type="entry name" value="MOCF_BIOSYNTHESIS_1"/>
    <property type="match status" value="1"/>
</dbReference>
<evidence type="ECO:0000256" key="1">
    <source>
        <dbReference type="ARBA" id="ARBA00005046"/>
    </source>
</evidence>
<gene>
    <name evidence="8" type="ORF">P4G45_00590</name>
    <name evidence="9" type="ORF">P8936_00595</name>
</gene>
<evidence type="ECO:0000256" key="2">
    <source>
        <dbReference type="ARBA" id="ARBA00012509"/>
    </source>
</evidence>
<dbReference type="InterPro" id="IPR008284">
    <property type="entry name" value="MoCF_biosynth_CS"/>
</dbReference>
<accession>A0AAU7D6P8</accession>
<evidence type="ECO:0000256" key="5">
    <source>
        <dbReference type="ARBA" id="ARBA00051131"/>
    </source>
</evidence>
<dbReference type="SMART" id="SM00852">
    <property type="entry name" value="MoCF_biosynth"/>
    <property type="match status" value="1"/>
</dbReference>
<dbReference type="PANTHER" id="PTHR43764">
    <property type="entry name" value="MOLYBDENUM COFACTOR BIOSYNTHESIS"/>
    <property type="match status" value="1"/>
</dbReference>
<evidence type="ECO:0000313" key="9">
    <source>
        <dbReference type="EMBL" id="XBH13687.1"/>
    </source>
</evidence>
<proteinExistence type="predicted"/>
<dbReference type="InterPro" id="IPR051920">
    <property type="entry name" value="MPT_Adenylyltrnsfr/MoaC-Rel"/>
</dbReference>
<dbReference type="EMBL" id="CP121194">
    <property type="protein sequence ID" value="XBH10250.1"/>
    <property type="molecule type" value="Genomic_DNA"/>
</dbReference>
<dbReference type="RefSeq" id="WP_348267756.1">
    <property type="nucleotide sequence ID" value="NZ_CP121194.1"/>
</dbReference>
<evidence type="ECO:0000256" key="6">
    <source>
        <dbReference type="ARBA" id="ARBA00058212"/>
    </source>
</evidence>
<dbReference type="EMBL" id="CP121195">
    <property type="protein sequence ID" value="XBH13687.1"/>
    <property type="molecule type" value="Genomic_DNA"/>
</dbReference>
<dbReference type="Gene3D" id="3.40.980.10">
    <property type="entry name" value="MoaB/Mog-like domain"/>
    <property type="match status" value="1"/>
</dbReference>